<name>A0A915KVJ1_ROMCU</name>
<dbReference type="AlphaFoldDB" id="A0A915KVJ1"/>
<keyword evidence="2" id="KW-1185">Reference proteome</keyword>
<evidence type="ECO:0000313" key="2">
    <source>
        <dbReference type="Proteomes" id="UP000887565"/>
    </source>
</evidence>
<sequence length="95" mass="10697">MPTTHRCSQEEYVLDLDILDWCVMSLRPTPEAEKTAKSPPTIPTNYKIPRKPTATSPTAPETPSKTGHNLLFLLHGLTPEPYRFRPGQTLLRTPT</sequence>
<accession>A0A915KVJ1</accession>
<reference evidence="3" key="1">
    <citation type="submission" date="2022-11" db="UniProtKB">
        <authorList>
            <consortium name="WormBaseParasite"/>
        </authorList>
    </citation>
    <scope>IDENTIFICATION</scope>
</reference>
<feature type="region of interest" description="Disordered" evidence="1">
    <location>
        <begin position="29"/>
        <end position="67"/>
    </location>
</feature>
<dbReference type="WBParaSite" id="nRc.2.0.1.t42815-RA">
    <property type="protein sequence ID" value="nRc.2.0.1.t42815-RA"/>
    <property type="gene ID" value="nRc.2.0.1.g42815"/>
</dbReference>
<dbReference type="Proteomes" id="UP000887565">
    <property type="component" value="Unplaced"/>
</dbReference>
<proteinExistence type="predicted"/>
<protein>
    <submittedName>
        <fullName evidence="3">Uncharacterized protein</fullName>
    </submittedName>
</protein>
<evidence type="ECO:0000313" key="3">
    <source>
        <dbReference type="WBParaSite" id="nRc.2.0.1.t42815-RA"/>
    </source>
</evidence>
<organism evidence="2 3">
    <name type="scientific">Romanomermis culicivorax</name>
    <name type="common">Nematode worm</name>
    <dbReference type="NCBI Taxonomy" id="13658"/>
    <lineage>
        <taxon>Eukaryota</taxon>
        <taxon>Metazoa</taxon>
        <taxon>Ecdysozoa</taxon>
        <taxon>Nematoda</taxon>
        <taxon>Enoplea</taxon>
        <taxon>Dorylaimia</taxon>
        <taxon>Mermithida</taxon>
        <taxon>Mermithoidea</taxon>
        <taxon>Mermithidae</taxon>
        <taxon>Romanomermis</taxon>
    </lineage>
</organism>
<evidence type="ECO:0000256" key="1">
    <source>
        <dbReference type="SAM" id="MobiDB-lite"/>
    </source>
</evidence>
<feature type="compositionally biased region" description="Low complexity" evidence="1">
    <location>
        <begin position="51"/>
        <end position="66"/>
    </location>
</feature>